<proteinExistence type="inferred from homology"/>
<dbReference type="Gene3D" id="3.40.50.720">
    <property type="entry name" value="NAD(P)-binding Rossmann-like Domain"/>
    <property type="match status" value="1"/>
</dbReference>
<dbReference type="PANTHER" id="PTHR10953">
    <property type="entry name" value="UBIQUITIN-ACTIVATING ENZYME E1"/>
    <property type="match status" value="1"/>
</dbReference>
<sequence>METRSGERYSRQTLFGPIGSGGQQALERACVAVIGCGALGSAIAETLTRAGVGELHLVDRDYVEWSNLQRQQLFTESDAERMMPKVEAARKRLLDIRSDLKLHTHFDDLDVPLMRRLASTCSLIMDATDNFETRLLIGDAALEAGIPWIYGACVGSSGTVFPFVPERSACFRCLLPTLPTASDTCDTAGIIAPAVQVTAAMQCAEALKWLSGNADALLTKVHHFDLWSGTRIDVGIARIRRADCPSCGPNPTFPALARTARPAYAALCGRDTVQVLPDPARPLTLDDAERIGRRIGENLRRTPHFVQFHALGARFILFVNGRLLIHGTGSVDEGRSLHRKVFG</sequence>
<evidence type="ECO:0000256" key="1">
    <source>
        <dbReference type="ARBA" id="ARBA00009919"/>
    </source>
</evidence>
<dbReference type="OrthoDB" id="9804286at2"/>
<dbReference type="Pfam" id="PF00899">
    <property type="entry name" value="ThiF"/>
    <property type="match status" value="1"/>
</dbReference>
<dbReference type="GO" id="GO:0005829">
    <property type="term" value="C:cytosol"/>
    <property type="evidence" value="ECO:0007669"/>
    <property type="project" value="TreeGrafter"/>
</dbReference>
<dbReference type="KEGG" id="saca:FFV09_21940"/>
<dbReference type="GO" id="GO:0008146">
    <property type="term" value="F:sulfotransferase activity"/>
    <property type="evidence" value="ECO:0007669"/>
    <property type="project" value="TreeGrafter"/>
</dbReference>
<dbReference type="CDD" id="cd00757">
    <property type="entry name" value="ThiF_MoeB_HesA_family"/>
    <property type="match status" value="1"/>
</dbReference>
<dbReference type="GO" id="GO:0004792">
    <property type="term" value="F:thiosulfate-cyanide sulfurtransferase activity"/>
    <property type="evidence" value="ECO:0007669"/>
    <property type="project" value="TreeGrafter"/>
</dbReference>
<dbReference type="SUPFAM" id="SSF69572">
    <property type="entry name" value="Activating enzymes of the ubiquitin-like proteins"/>
    <property type="match status" value="1"/>
</dbReference>
<keyword evidence="4" id="KW-1185">Reference proteome</keyword>
<dbReference type="PANTHER" id="PTHR10953:SF102">
    <property type="entry name" value="ADENYLYLTRANSFERASE AND SULFURTRANSFERASE MOCS3"/>
    <property type="match status" value="1"/>
</dbReference>
<protein>
    <submittedName>
        <fullName evidence="3">Thiazole biosynthesis adenylyltransferase ThiF</fullName>
    </submittedName>
</protein>
<dbReference type="FunFam" id="3.40.50.720:FF:000080">
    <property type="entry name" value="Thiazole biosynthesis adenylyltransferase ThiF"/>
    <property type="match status" value="1"/>
</dbReference>
<name>A0A4Y6UZV0_SACBS</name>
<dbReference type="AlphaFoldDB" id="A0A4Y6UZV0"/>
<dbReference type="InterPro" id="IPR045886">
    <property type="entry name" value="ThiF/MoeB/HesA"/>
</dbReference>
<evidence type="ECO:0000313" key="4">
    <source>
        <dbReference type="Proteomes" id="UP000316968"/>
    </source>
</evidence>
<comment type="similarity">
    <text evidence="1">Belongs to the HesA/MoeB/ThiF family.</text>
</comment>
<accession>A0A4Y6UZV0</accession>
<dbReference type="RefSeq" id="WP_141449829.1">
    <property type="nucleotide sequence ID" value="NZ_CP041217.1"/>
</dbReference>
<dbReference type="Proteomes" id="UP000316968">
    <property type="component" value="Chromosome"/>
</dbReference>
<dbReference type="GO" id="GO:0008641">
    <property type="term" value="F:ubiquitin-like modifier activating enzyme activity"/>
    <property type="evidence" value="ECO:0007669"/>
    <property type="project" value="InterPro"/>
</dbReference>
<keyword evidence="3" id="KW-0548">Nucleotidyltransferase</keyword>
<organism evidence="3 4">
    <name type="scientific">Saccharibacillus brassicae</name>
    <dbReference type="NCBI Taxonomy" id="2583377"/>
    <lineage>
        <taxon>Bacteria</taxon>
        <taxon>Bacillati</taxon>
        <taxon>Bacillota</taxon>
        <taxon>Bacilli</taxon>
        <taxon>Bacillales</taxon>
        <taxon>Paenibacillaceae</taxon>
        <taxon>Saccharibacillus</taxon>
    </lineage>
</organism>
<dbReference type="GO" id="GO:0016779">
    <property type="term" value="F:nucleotidyltransferase activity"/>
    <property type="evidence" value="ECO:0007669"/>
    <property type="project" value="UniProtKB-KW"/>
</dbReference>
<evidence type="ECO:0000259" key="2">
    <source>
        <dbReference type="Pfam" id="PF00899"/>
    </source>
</evidence>
<keyword evidence="3" id="KW-0808">Transferase</keyword>
<evidence type="ECO:0000313" key="3">
    <source>
        <dbReference type="EMBL" id="QDH23292.1"/>
    </source>
</evidence>
<gene>
    <name evidence="3" type="ORF">FFV09_21940</name>
</gene>
<reference evidence="3 4" key="1">
    <citation type="submission" date="2019-06" db="EMBL/GenBank/DDBJ databases">
        <title>Saccharibacillus brassicae sp. nov., an endophytic bacterium isolated from Chinese cabbage seeds (Brassica pekinensis).</title>
        <authorList>
            <person name="Jiang L."/>
            <person name="Lee J."/>
            <person name="Kim S.W."/>
        </authorList>
    </citation>
    <scope>NUCLEOTIDE SEQUENCE [LARGE SCALE GENOMIC DNA]</scope>
    <source>
        <strain evidence="4">KCTC 43072 / ATSA2</strain>
    </source>
</reference>
<feature type="domain" description="THIF-type NAD/FAD binding fold" evidence="2">
    <location>
        <begin position="9"/>
        <end position="245"/>
    </location>
</feature>
<dbReference type="EMBL" id="CP041217">
    <property type="protein sequence ID" value="QDH23292.1"/>
    <property type="molecule type" value="Genomic_DNA"/>
</dbReference>
<dbReference type="InterPro" id="IPR035985">
    <property type="entry name" value="Ubiquitin-activating_enz"/>
</dbReference>
<dbReference type="InterPro" id="IPR000594">
    <property type="entry name" value="ThiF_NAD_FAD-bd"/>
</dbReference>